<evidence type="ECO:0000259" key="13">
    <source>
        <dbReference type="Pfam" id="PF00850"/>
    </source>
</evidence>
<dbReference type="OrthoDB" id="9808367at2"/>
<dbReference type="STRING" id="1109412.BN1221_04651"/>
<dbReference type="GO" id="GO:0040029">
    <property type="term" value="P:epigenetic regulation of gene expression"/>
    <property type="evidence" value="ECO:0007669"/>
    <property type="project" value="TreeGrafter"/>
</dbReference>
<dbReference type="RefSeq" id="WP_048639302.1">
    <property type="nucleotide sequence ID" value="NZ_CGIG01000001.1"/>
</dbReference>
<proteinExistence type="inferred from homology"/>
<dbReference type="InterPro" id="IPR023801">
    <property type="entry name" value="His_deacetylse_dom"/>
</dbReference>
<dbReference type="InterPro" id="IPR037138">
    <property type="entry name" value="His_deacetylse_dom_sf"/>
</dbReference>
<keyword evidence="6" id="KW-0862">Zinc</keyword>
<dbReference type="AlphaFoldDB" id="A0A0G4K229"/>
<dbReference type="InterPro" id="IPR023696">
    <property type="entry name" value="Ureohydrolase_dom_sf"/>
</dbReference>
<evidence type="ECO:0000256" key="4">
    <source>
        <dbReference type="ARBA" id="ARBA00022723"/>
    </source>
</evidence>
<dbReference type="GO" id="GO:0004407">
    <property type="term" value="F:histone deacetylase activity"/>
    <property type="evidence" value="ECO:0007669"/>
    <property type="project" value="TreeGrafter"/>
</dbReference>
<keyword evidence="4" id="KW-0479">Metal-binding</keyword>
<name>A0A0G4K229_9GAMM</name>
<evidence type="ECO:0000256" key="9">
    <source>
        <dbReference type="ARBA" id="ARBA00066796"/>
    </source>
</evidence>
<evidence type="ECO:0000256" key="3">
    <source>
        <dbReference type="ARBA" id="ARBA00011738"/>
    </source>
</evidence>
<evidence type="ECO:0000256" key="1">
    <source>
        <dbReference type="ARBA" id="ARBA00001947"/>
    </source>
</evidence>
<comment type="catalytic activity">
    <reaction evidence="8">
        <text>N-acetylputrescine + H2O = putrescine + acetate</text>
        <dbReference type="Rhea" id="RHEA:23412"/>
        <dbReference type="ChEBI" id="CHEBI:15377"/>
        <dbReference type="ChEBI" id="CHEBI:30089"/>
        <dbReference type="ChEBI" id="CHEBI:58263"/>
        <dbReference type="ChEBI" id="CHEBI:326268"/>
        <dbReference type="EC" id="3.5.1.62"/>
    </reaction>
</comment>
<dbReference type="PANTHER" id="PTHR10625:SF17">
    <property type="entry name" value="HISTONE DEACETYLASE 8"/>
    <property type="match status" value="1"/>
</dbReference>
<comment type="cofactor">
    <cofactor evidence="1">
        <name>Zn(2+)</name>
        <dbReference type="ChEBI" id="CHEBI:29105"/>
    </cofactor>
</comment>
<evidence type="ECO:0000313" key="14">
    <source>
        <dbReference type="EMBL" id="CPR21031.1"/>
    </source>
</evidence>
<feature type="domain" description="Histone deacetylase" evidence="13">
    <location>
        <begin position="28"/>
        <end position="336"/>
    </location>
</feature>
<accession>A0A0G4K229</accession>
<evidence type="ECO:0000256" key="5">
    <source>
        <dbReference type="ARBA" id="ARBA00022801"/>
    </source>
</evidence>
<comment type="subunit">
    <text evidence="3">Homodimer.</text>
</comment>
<dbReference type="GO" id="GO:0047609">
    <property type="term" value="F:acetylputrescine deacetylase activity"/>
    <property type="evidence" value="ECO:0007669"/>
    <property type="project" value="UniProtKB-EC"/>
</dbReference>
<dbReference type="Pfam" id="PF00850">
    <property type="entry name" value="Hist_deacetyl"/>
    <property type="match status" value="1"/>
</dbReference>
<dbReference type="GO" id="GO:0006595">
    <property type="term" value="P:polyamine metabolic process"/>
    <property type="evidence" value="ECO:0007669"/>
    <property type="project" value="UniProtKB-ARBA"/>
</dbReference>
<keyword evidence="15" id="KW-1185">Reference proteome</keyword>
<evidence type="ECO:0000256" key="8">
    <source>
        <dbReference type="ARBA" id="ARBA00052916"/>
    </source>
</evidence>
<evidence type="ECO:0000256" key="10">
    <source>
        <dbReference type="ARBA" id="ARBA00078062"/>
    </source>
</evidence>
<evidence type="ECO:0000313" key="15">
    <source>
        <dbReference type="Proteomes" id="UP000044377"/>
    </source>
</evidence>
<evidence type="ECO:0000256" key="6">
    <source>
        <dbReference type="ARBA" id="ARBA00022833"/>
    </source>
</evidence>
<dbReference type="CDD" id="cd10001">
    <property type="entry name" value="HDAC_classII_APAH"/>
    <property type="match status" value="1"/>
</dbReference>
<dbReference type="FunFam" id="3.40.800.20:FF:000032">
    <property type="entry name" value="Acetylpolyamine amidohydrolase 2"/>
    <property type="match status" value="1"/>
</dbReference>
<dbReference type="Proteomes" id="UP000044377">
    <property type="component" value="Unassembled WGS sequence"/>
</dbReference>
<reference evidence="15" key="1">
    <citation type="submission" date="2015-01" db="EMBL/GenBank/DDBJ databases">
        <authorList>
            <person name="Paterson Steve"/>
        </authorList>
    </citation>
    <scope>NUCLEOTIDE SEQUENCE [LARGE SCALE GENOMIC DNA]</scope>
    <source>
        <strain evidence="15">OBR1</strain>
    </source>
</reference>
<evidence type="ECO:0000256" key="12">
    <source>
        <dbReference type="ARBA" id="ARBA00083886"/>
    </source>
</evidence>
<gene>
    <name evidence="14" type="ORF">BN1221_04651</name>
</gene>
<dbReference type="InterPro" id="IPR000286">
    <property type="entry name" value="HDACs"/>
</dbReference>
<dbReference type="PRINTS" id="PR01270">
    <property type="entry name" value="HDASUPER"/>
</dbReference>
<sequence>MLTIYSDAHRNHHGQYELMDGKFTPCYEKPSRADMILARVKQMDLGEIKTPDDFGLAPILRVHSEDFVRFLQGAWQAWQAIGRDHDMLPLAWPVRRLRQKAPDSIDGQLGYYSLDASAPITAGTWQAITGSANVALSGQAELGRGARAVFSLCRPPGHHAAADYMGGYCFFNNAAIAAQALLDRGAGRVAVLDVDYHHGNGTQDIFYQRADVLFVSIHGDPRFEYPYFLGYADEKGVGVGEGYNINYPLAAGSDWRIWNQALQSAMRQIRAYAPDVLIVSLGVDTYQGDPISHFTLQSEDYLRMGEQLGALGMTTLFVMEGGYAVEEIGVNAVNVLQGFETTHR</sequence>
<comment type="catalytic activity">
    <reaction evidence="7">
        <text>N-acetylcadaverine + H2O = cadaverine + acetate</text>
        <dbReference type="Rhea" id="RHEA:51892"/>
        <dbReference type="ChEBI" id="CHEBI:15377"/>
        <dbReference type="ChEBI" id="CHEBI:30089"/>
        <dbReference type="ChEBI" id="CHEBI:58384"/>
        <dbReference type="ChEBI" id="CHEBI:134408"/>
    </reaction>
</comment>
<evidence type="ECO:0000256" key="7">
    <source>
        <dbReference type="ARBA" id="ARBA00050417"/>
    </source>
</evidence>
<dbReference type="GO" id="GO:0046872">
    <property type="term" value="F:metal ion binding"/>
    <property type="evidence" value="ECO:0007669"/>
    <property type="project" value="UniProtKB-KW"/>
</dbReference>
<dbReference type="PANTHER" id="PTHR10625">
    <property type="entry name" value="HISTONE DEACETYLASE HDAC1-RELATED"/>
    <property type="match status" value="1"/>
</dbReference>
<dbReference type="SUPFAM" id="SSF52768">
    <property type="entry name" value="Arginase/deacetylase"/>
    <property type="match status" value="1"/>
</dbReference>
<protein>
    <recommendedName>
        <fullName evidence="9">acetylputrescine deacetylase</fullName>
        <ecNumber evidence="9">3.5.1.62</ecNumber>
    </recommendedName>
    <alternativeName>
        <fullName evidence="11">Acetylcadaverine deacetylase</fullName>
    </alternativeName>
    <alternativeName>
        <fullName evidence="12">Acetylpolyamine deacetylase</fullName>
    </alternativeName>
    <alternativeName>
        <fullName evidence="10">Acetylputrescine deacetylase</fullName>
    </alternativeName>
</protein>
<dbReference type="Gene3D" id="3.40.800.20">
    <property type="entry name" value="Histone deacetylase domain"/>
    <property type="match status" value="1"/>
</dbReference>
<dbReference type="EMBL" id="CGIG01000001">
    <property type="protein sequence ID" value="CPR21031.1"/>
    <property type="molecule type" value="Genomic_DNA"/>
</dbReference>
<dbReference type="EC" id="3.5.1.62" evidence="9"/>
<evidence type="ECO:0000256" key="2">
    <source>
        <dbReference type="ARBA" id="ARBA00005947"/>
    </source>
</evidence>
<keyword evidence="5" id="KW-0378">Hydrolase</keyword>
<organism evidence="14 15">
    <name type="scientific">Brenneria goodwinii</name>
    <dbReference type="NCBI Taxonomy" id="1109412"/>
    <lineage>
        <taxon>Bacteria</taxon>
        <taxon>Pseudomonadati</taxon>
        <taxon>Pseudomonadota</taxon>
        <taxon>Gammaproteobacteria</taxon>
        <taxon>Enterobacterales</taxon>
        <taxon>Pectobacteriaceae</taxon>
        <taxon>Brenneria</taxon>
    </lineage>
</organism>
<comment type="similarity">
    <text evidence="2">Belongs to the histone deacetylase family.</text>
</comment>
<evidence type="ECO:0000256" key="11">
    <source>
        <dbReference type="ARBA" id="ARBA00079976"/>
    </source>
</evidence>